<feature type="compositionally biased region" description="Low complexity" evidence="1">
    <location>
        <begin position="1"/>
        <end position="16"/>
    </location>
</feature>
<dbReference type="OrthoDB" id="2884736at2759"/>
<dbReference type="Proteomes" id="UP001049176">
    <property type="component" value="Chromosome 10"/>
</dbReference>
<comment type="caution">
    <text evidence="2">The sequence shown here is derived from an EMBL/GenBank/DDBJ whole genome shotgun (WGS) entry which is preliminary data.</text>
</comment>
<accession>A0A9P7RMQ2</accession>
<dbReference type="EMBL" id="CM032190">
    <property type="protein sequence ID" value="KAG7086519.1"/>
    <property type="molecule type" value="Genomic_DNA"/>
</dbReference>
<reference evidence="2" key="1">
    <citation type="journal article" date="2021" name="Genome Biol. Evol.">
        <title>The assembled and annotated genome of the fairy-ring fungus Marasmius oreades.</title>
        <authorList>
            <person name="Hiltunen M."/>
            <person name="Ament-Velasquez S.L."/>
            <person name="Johannesson H."/>
        </authorList>
    </citation>
    <scope>NUCLEOTIDE SEQUENCE</scope>
    <source>
        <strain evidence="2">03SP1</strain>
    </source>
</reference>
<proteinExistence type="predicted"/>
<sequence>MPTTTISATTIPSPASNPTSFLPKSMKHTKTEFKADQVYVSHPYVVTFSGEATNIYEIESSGLQHITSLSEPVTDYLPQNSVIVDPSRDALIIAGKRVYAFNLHDGQLQNTIGLFGTSHGPTIYDRGRVLVTLSDDTEEDEEECWILACNPFDLEPAGYSFLTEIRVARTETFMHYHLVHSSAEYGVVVGQHTSKTQQPLILHYWSPEGQPYDDSLPPIYTVEIPMTLECAESIIADYAASIDDDCFALATLETVLGSPDAPGTHQTVVRTHQLPTLETLWESQPVDGRLIHFYHLPAEGIILAIGSLVEWEDSSNPDNIGYGTWILALDVENGERKQFAKLNHRKIGKELVECDITTCVAEDGEIIVSEDPNLVFISSVGDIATLPFSKFLDEGLSSDTFSRLHETCHSSGLQLKDIPRLTVTKRASVGDGSAAVLDDDGFLSIFTW</sequence>
<gene>
    <name evidence="2" type="ORF">E1B28_002471</name>
</gene>
<dbReference type="GeneID" id="66071547"/>
<dbReference type="AlphaFoldDB" id="A0A9P7RMQ2"/>
<keyword evidence="3" id="KW-1185">Reference proteome</keyword>
<protein>
    <submittedName>
        <fullName evidence="2">Uncharacterized protein</fullName>
    </submittedName>
</protein>
<organism evidence="2 3">
    <name type="scientific">Marasmius oreades</name>
    <name type="common">fairy-ring Marasmius</name>
    <dbReference type="NCBI Taxonomy" id="181124"/>
    <lineage>
        <taxon>Eukaryota</taxon>
        <taxon>Fungi</taxon>
        <taxon>Dikarya</taxon>
        <taxon>Basidiomycota</taxon>
        <taxon>Agaricomycotina</taxon>
        <taxon>Agaricomycetes</taxon>
        <taxon>Agaricomycetidae</taxon>
        <taxon>Agaricales</taxon>
        <taxon>Marasmiineae</taxon>
        <taxon>Marasmiaceae</taxon>
        <taxon>Marasmius</taxon>
    </lineage>
</organism>
<evidence type="ECO:0000313" key="3">
    <source>
        <dbReference type="Proteomes" id="UP001049176"/>
    </source>
</evidence>
<evidence type="ECO:0000313" key="2">
    <source>
        <dbReference type="EMBL" id="KAG7086519.1"/>
    </source>
</evidence>
<dbReference type="RefSeq" id="XP_043002990.1">
    <property type="nucleotide sequence ID" value="XM_043159390.1"/>
</dbReference>
<name>A0A9P7RMQ2_9AGAR</name>
<dbReference type="KEGG" id="more:E1B28_002471"/>
<evidence type="ECO:0000256" key="1">
    <source>
        <dbReference type="SAM" id="MobiDB-lite"/>
    </source>
</evidence>
<feature type="region of interest" description="Disordered" evidence="1">
    <location>
        <begin position="1"/>
        <end position="21"/>
    </location>
</feature>